<name>A0AAV4HFF2_9GAST</name>
<comment type="caution">
    <text evidence="1">The sequence shown here is derived from an EMBL/GenBank/DDBJ whole genome shotgun (WGS) entry which is preliminary data.</text>
</comment>
<organism evidence="1 2">
    <name type="scientific">Elysia marginata</name>
    <dbReference type="NCBI Taxonomy" id="1093978"/>
    <lineage>
        <taxon>Eukaryota</taxon>
        <taxon>Metazoa</taxon>
        <taxon>Spiralia</taxon>
        <taxon>Lophotrochozoa</taxon>
        <taxon>Mollusca</taxon>
        <taxon>Gastropoda</taxon>
        <taxon>Heterobranchia</taxon>
        <taxon>Euthyneura</taxon>
        <taxon>Panpulmonata</taxon>
        <taxon>Sacoglossa</taxon>
        <taxon>Placobranchoidea</taxon>
        <taxon>Plakobranchidae</taxon>
        <taxon>Elysia</taxon>
    </lineage>
</organism>
<reference evidence="1 2" key="1">
    <citation type="journal article" date="2021" name="Elife">
        <title>Chloroplast acquisition without the gene transfer in kleptoplastic sea slugs, Plakobranchus ocellatus.</title>
        <authorList>
            <person name="Maeda T."/>
            <person name="Takahashi S."/>
            <person name="Yoshida T."/>
            <person name="Shimamura S."/>
            <person name="Takaki Y."/>
            <person name="Nagai Y."/>
            <person name="Toyoda A."/>
            <person name="Suzuki Y."/>
            <person name="Arimoto A."/>
            <person name="Ishii H."/>
            <person name="Satoh N."/>
            <person name="Nishiyama T."/>
            <person name="Hasebe M."/>
            <person name="Maruyama T."/>
            <person name="Minagawa J."/>
            <person name="Obokata J."/>
            <person name="Shigenobu S."/>
        </authorList>
    </citation>
    <scope>NUCLEOTIDE SEQUENCE [LARGE SCALE GENOMIC DNA]</scope>
</reference>
<evidence type="ECO:0000313" key="2">
    <source>
        <dbReference type="Proteomes" id="UP000762676"/>
    </source>
</evidence>
<dbReference type="EMBL" id="BMAT01005554">
    <property type="protein sequence ID" value="GFR95821.1"/>
    <property type="molecule type" value="Genomic_DNA"/>
</dbReference>
<dbReference type="AlphaFoldDB" id="A0AAV4HFF2"/>
<sequence>MMEKNLDLDLDLARTNLDYSTKNIPTHGKDLYTKTLISKTETFVKNLRWRAFSFLNPDIKCREKETYGFNSSNPPPAIQELKEFENELTELMSNIKFKKASISSFQKRLKKDIDNIKKDDHLYVPADKSSNFYRLKPAQYEYPLNKAIQKEYKKADQKRWTKQQKLINILQEHLN</sequence>
<proteinExistence type="predicted"/>
<accession>A0AAV4HFF2</accession>
<protein>
    <submittedName>
        <fullName evidence="1">Uncharacterized protein</fullName>
    </submittedName>
</protein>
<evidence type="ECO:0000313" key="1">
    <source>
        <dbReference type="EMBL" id="GFR95821.1"/>
    </source>
</evidence>
<dbReference type="Proteomes" id="UP000762676">
    <property type="component" value="Unassembled WGS sequence"/>
</dbReference>
<gene>
    <name evidence="1" type="ORF">ElyMa_002704600</name>
</gene>
<keyword evidence="2" id="KW-1185">Reference proteome</keyword>